<dbReference type="VEuPathDB" id="FungiDB:AeMF1_004439"/>
<feature type="coiled-coil region" evidence="1">
    <location>
        <begin position="77"/>
        <end position="129"/>
    </location>
</feature>
<dbReference type="AlphaFoldDB" id="A0A6G0WSZ2"/>
<evidence type="ECO:0000313" key="4">
    <source>
        <dbReference type="Proteomes" id="UP000481153"/>
    </source>
</evidence>
<accession>A0A6G0WSZ2</accession>
<feature type="coiled-coil region" evidence="1">
    <location>
        <begin position="353"/>
        <end position="380"/>
    </location>
</feature>
<evidence type="ECO:0000256" key="1">
    <source>
        <dbReference type="SAM" id="Coils"/>
    </source>
</evidence>
<name>A0A6G0WSZ2_9STRA</name>
<dbReference type="EMBL" id="VJMJ01000153">
    <property type="protein sequence ID" value="KAF0730574.1"/>
    <property type="molecule type" value="Genomic_DNA"/>
</dbReference>
<dbReference type="Proteomes" id="UP000481153">
    <property type="component" value="Unassembled WGS sequence"/>
</dbReference>
<proteinExistence type="predicted"/>
<organism evidence="3 4">
    <name type="scientific">Aphanomyces euteiches</name>
    <dbReference type="NCBI Taxonomy" id="100861"/>
    <lineage>
        <taxon>Eukaryota</taxon>
        <taxon>Sar</taxon>
        <taxon>Stramenopiles</taxon>
        <taxon>Oomycota</taxon>
        <taxon>Saprolegniomycetes</taxon>
        <taxon>Saprolegniales</taxon>
        <taxon>Verrucalvaceae</taxon>
        <taxon>Aphanomyces</taxon>
    </lineage>
</organism>
<feature type="coiled-coil region" evidence="1">
    <location>
        <begin position="220"/>
        <end position="247"/>
    </location>
</feature>
<feature type="compositionally biased region" description="Polar residues" evidence="2">
    <location>
        <begin position="11"/>
        <end position="21"/>
    </location>
</feature>
<feature type="compositionally biased region" description="Basic residues" evidence="2">
    <location>
        <begin position="1"/>
        <end position="10"/>
    </location>
</feature>
<keyword evidence="4" id="KW-1185">Reference proteome</keyword>
<keyword evidence="1" id="KW-0175">Coiled coil</keyword>
<feature type="region of interest" description="Disordered" evidence="2">
    <location>
        <begin position="1"/>
        <end position="70"/>
    </location>
</feature>
<sequence>MSNSHRHAVHSSRTQGRSSIPKNAKPSAMSYTTIHTTVAKHRRATVTSQKPQAEAPPSPRQAVDKDASASTATIAHLQELNAQKDKTIQEYMQACTKYRADSDAFCAKAMEWKKKHDALQAQILQLEADNFVLRSNCRPLTAPPSPIENRCPSPVAPSETSAPFVDETSIPDEIAALKLLHAREVDALKLEASYLQRVIRNNEVDKLLLATVQADFDEYKASTTSEMSQLEAELTQFKEQLLVLTQDFADQIREGLIKQIARECAQAAREKSIQAQWTLDRVDLEDMREKMVHQQAQLYQALGSIAEAQTAYEALKDERDRLARRKREPTRTLRVVQAPTGERTRLRAHTYQIQRMVQTNRQLRVQLQQFKTRLLQLEQSSANATVQGDVEAQQPQIEPDDDTNPAEGSTDEIKPTIKRIEVLQDSLRRKKQREQGIQRLVRTLKQQMHSKEKEYAIFKASMAKQLQAYEDDTNVYKAAIHIWTAGTLQEDPSTVEESASTSDS</sequence>
<evidence type="ECO:0000313" key="3">
    <source>
        <dbReference type="EMBL" id="KAF0730574.1"/>
    </source>
</evidence>
<gene>
    <name evidence="3" type="ORF">Ae201684_011996</name>
</gene>
<reference evidence="3 4" key="1">
    <citation type="submission" date="2019-07" db="EMBL/GenBank/DDBJ databases">
        <title>Genomics analysis of Aphanomyces spp. identifies a new class of oomycete effector associated with host adaptation.</title>
        <authorList>
            <person name="Gaulin E."/>
        </authorList>
    </citation>
    <scope>NUCLEOTIDE SEQUENCE [LARGE SCALE GENOMIC DNA]</scope>
    <source>
        <strain evidence="3 4">ATCC 201684</strain>
    </source>
</reference>
<evidence type="ECO:0000256" key="2">
    <source>
        <dbReference type="SAM" id="MobiDB-lite"/>
    </source>
</evidence>
<comment type="caution">
    <text evidence="3">The sequence shown here is derived from an EMBL/GenBank/DDBJ whole genome shotgun (WGS) entry which is preliminary data.</text>
</comment>
<protein>
    <submittedName>
        <fullName evidence="3">Uncharacterized protein</fullName>
    </submittedName>
</protein>
<feature type="region of interest" description="Disordered" evidence="2">
    <location>
        <begin position="383"/>
        <end position="414"/>
    </location>
</feature>
<feature type="region of interest" description="Disordered" evidence="2">
    <location>
        <begin position="144"/>
        <end position="164"/>
    </location>
</feature>